<keyword evidence="4" id="KW-0067">ATP-binding</keyword>
<name>A0A345BWH2_9BACI</name>
<dbReference type="InterPro" id="IPR027417">
    <property type="entry name" value="P-loop_NTPase"/>
</dbReference>
<dbReference type="GO" id="GO:0005524">
    <property type="term" value="F:ATP binding"/>
    <property type="evidence" value="ECO:0007669"/>
    <property type="project" value="UniProtKB-KW"/>
</dbReference>
<keyword evidence="3 6" id="KW-0347">Helicase</keyword>
<dbReference type="EMBL" id="CP031092">
    <property type="protein sequence ID" value="AXF55303.1"/>
    <property type="molecule type" value="Genomic_DNA"/>
</dbReference>
<dbReference type="OrthoDB" id="5107704at2"/>
<dbReference type="GO" id="GO:0003677">
    <property type="term" value="F:DNA binding"/>
    <property type="evidence" value="ECO:0007669"/>
    <property type="project" value="InterPro"/>
</dbReference>
<dbReference type="InterPro" id="IPR000212">
    <property type="entry name" value="DNA_helicase_UvrD/REP"/>
</dbReference>
<dbReference type="GO" id="GO:0016787">
    <property type="term" value="F:hydrolase activity"/>
    <property type="evidence" value="ECO:0007669"/>
    <property type="project" value="UniProtKB-KW"/>
</dbReference>
<protein>
    <submittedName>
        <fullName evidence="6">ATP-dependent helicase</fullName>
    </submittedName>
</protein>
<gene>
    <name evidence="6" type="ORF">DT065_04220</name>
</gene>
<dbReference type="KEGG" id="rue:DT065_04220"/>
<dbReference type="Proteomes" id="UP000252100">
    <property type="component" value="Chromosome"/>
</dbReference>
<dbReference type="InterPro" id="IPR014016">
    <property type="entry name" value="UvrD-like_ATP-bd"/>
</dbReference>
<dbReference type="AlphaFoldDB" id="A0A345BWH2"/>
<keyword evidence="1" id="KW-0547">Nucleotide-binding</keyword>
<dbReference type="Pfam" id="PF00580">
    <property type="entry name" value="UvrD-helicase"/>
    <property type="match status" value="1"/>
</dbReference>
<evidence type="ECO:0000256" key="3">
    <source>
        <dbReference type="ARBA" id="ARBA00022806"/>
    </source>
</evidence>
<evidence type="ECO:0000259" key="5">
    <source>
        <dbReference type="Pfam" id="PF00580"/>
    </source>
</evidence>
<dbReference type="SUPFAM" id="SSF52540">
    <property type="entry name" value="P-loop containing nucleoside triphosphate hydrolases"/>
    <property type="match status" value="1"/>
</dbReference>
<evidence type="ECO:0000256" key="4">
    <source>
        <dbReference type="ARBA" id="ARBA00022840"/>
    </source>
</evidence>
<dbReference type="RefSeq" id="WP_114371170.1">
    <property type="nucleotide sequence ID" value="NZ_CP031092.1"/>
</dbReference>
<sequence>MTHNKLTIAAAGAGKTTHLIEQALLHKDEPILITTYTQANEAQIRRKIIKKNKCIPQNIKIQTWFSLLLQHGVRPYQSYLFDEKIKGMLLVNKKSGFKYYNKKKDAPVYYKEKEVKKHYFTNDHKIYSDKVSKFVVKCNMESNGEVIKRLSRIFTHIYVDEVQDLAGYDLEIIKLLLKSNSKIHLVGDPRQVTYLTHHENKHNKYREGKIKDFIENECGSICDIDEKTLNSSHRNNQEICDFASKLYPEFPKSRSNQNIEANHNGVFLVKNKDLEKYLELYEPVQLRENVKTKVNNNYKVVNFGESKGLTYDRVLIYPTKPYIDWLKNNDTELKSMSRSKFYVAITRAKHSVAIVYDFDETTNIEGVEKFED</sequence>
<feature type="domain" description="UvrD-like helicase ATP-binding" evidence="5">
    <location>
        <begin position="93"/>
        <end position="194"/>
    </location>
</feature>
<evidence type="ECO:0000256" key="1">
    <source>
        <dbReference type="ARBA" id="ARBA00022741"/>
    </source>
</evidence>
<dbReference type="GO" id="GO:0043138">
    <property type="term" value="F:3'-5' DNA helicase activity"/>
    <property type="evidence" value="ECO:0007669"/>
    <property type="project" value="TreeGrafter"/>
</dbReference>
<organism evidence="6 7">
    <name type="scientific">Salicibibacter kimchii</name>
    <dbReference type="NCBI Taxonomy" id="2099786"/>
    <lineage>
        <taxon>Bacteria</taxon>
        <taxon>Bacillati</taxon>
        <taxon>Bacillota</taxon>
        <taxon>Bacilli</taxon>
        <taxon>Bacillales</taxon>
        <taxon>Bacillaceae</taxon>
        <taxon>Salicibibacter</taxon>
    </lineage>
</organism>
<dbReference type="GO" id="GO:0000725">
    <property type="term" value="P:recombinational repair"/>
    <property type="evidence" value="ECO:0007669"/>
    <property type="project" value="TreeGrafter"/>
</dbReference>
<evidence type="ECO:0000256" key="2">
    <source>
        <dbReference type="ARBA" id="ARBA00022801"/>
    </source>
</evidence>
<keyword evidence="2" id="KW-0378">Hydrolase</keyword>
<dbReference type="Gene3D" id="3.40.50.300">
    <property type="entry name" value="P-loop containing nucleotide triphosphate hydrolases"/>
    <property type="match status" value="2"/>
</dbReference>
<keyword evidence="7" id="KW-1185">Reference proteome</keyword>
<evidence type="ECO:0000313" key="7">
    <source>
        <dbReference type="Proteomes" id="UP000252100"/>
    </source>
</evidence>
<evidence type="ECO:0000313" key="6">
    <source>
        <dbReference type="EMBL" id="AXF55303.1"/>
    </source>
</evidence>
<dbReference type="PANTHER" id="PTHR11070:SF2">
    <property type="entry name" value="ATP-DEPENDENT DNA HELICASE SRS2"/>
    <property type="match status" value="1"/>
</dbReference>
<dbReference type="PANTHER" id="PTHR11070">
    <property type="entry name" value="UVRD / RECB / PCRA DNA HELICASE FAMILY MEMBER"/>
    <property type="match status" value="1"/>
</dbReference>
<accession>A0A345BWH2</accession>
<reference evidence="6 7" key="1">
    <citation type="journal article" date="2018" name="J. Microbiol.">
        <title>Salicibibacter kimchii gen. nov., sp. nov., a moderately halophilic and alkalitolerant bacterium in the family Bacillaceae, isolated from kimchi.</title>
        <authorList>
            <person name="Jang J.Y."/>
            <person name="Oh Y.J."/>
            <person name="Lim S.K."/>
            <person name="Park H.K."/>
            <person name="Lee C."/>
            <person name="Kim J.Y."/>
            <person name="Lee M.A."/>
            <person name="Choi H.J."/>
        </authorList>
    </citation>
    <scope>NUCLEOTIDE SEQUENCE [LARGE SCALE GENOMIC DNA]</scope>
    <source>
        <strain evidence="6 7">NKC1-1</strain>
    </source>
</reference>
<proteinExistence type="predicted"/>